<proteinExistence type="predicted"/>
<keyword evidence="2" id="KW-1185">Reference proteome</keyword>
<protein>
    <submittedName>
        <fullName evidence="1">Uncharacterized protein</fullName>
    </submittedName>
</protein>
<name>A0A5C3M928_9AGAR</name>
<accession>A0A5C3M928</accession>
<evidence type="ECO:0000313" key="1">
    <source>
        <dbReference type="EMBL" id="TFK37651.1"/>
    </source>
</evidence>
<organism evidence="1 2">
    <name type="scientific">Crucibulum laeve</name>
    <dbReference type="NCBI Taxonomy" id="68775"/>
    <lineage>
        <taxon>Eukaryota</taxon>
        <taxon>Fungi</taxon>
        <taxon>Dikarya</taxon>
        <taxon>Basidiomycota</taxon>
        <taxon>Agaricomycotina</taxon>
        <taxon>Agaricomycetes</taxon>
        <taxon>Agaricomycetidae</taxon>
        <taxon>Agaricales</taxon>
        <taxon>Agaricineae</taxon>
        <taxon>Nidulariaceae</taxon>
        <taxon>Crucibulum</taxon>
    </lineage>
</organism>
<evidence type="ECO:0000313" key="2">
    <source>
        <dbReference type="Proteomes" id="UP000308652"/>
    </source>
</evidence>
<gene>
    <name evidence="1" type="ORF">BDQ12DRAFT_685058</name>
</gene>
<sequence>MVNRRSKPQKIRGYIDDIDDDYALAASQQSHGDLNDDHGLELVLAKHYAAARGKKRVEKERGFLSALTSQIKQDVSAPVEDTCACIQAVEELFSQFLLNYAATEDKIVTLWSKVRQEQENITLLTERHHASSIKMSKKIEEGHIAGLSKARTACQAFQVTIDQVIPCDL</sequence>
<dbReference type="Proteomes" id="UP000308652">
    <property type="component" value="Unassembled WGS sequence"/>
</dbReference>
<dbReference type="AlphaFoldDB" id="A0A5C3M928"/>
<dbReference type="OrthoDB" id="3235454at2759"/>
<reference evidence="1 2" key="1">
    <citation type="journal article" date="2019" name="Nat. Ecol. Evol.">
        <title>Megaphylogeny resolves global patterns of mushroom evolution.</title>
        <authorList>
            <person name="Varga T."/>
            <person name="Krizsan K."/>
            <person name="Foldi C."/>
            <person name="Dima B."/>
            <person name="Sanchez-Garcia M."/>
            <person name="Sanchez-Ramirez S."/>
            <person name="Szollosi G.J."/>
            <person name="Szarkandi J.G."/>
            <person name="Papp V."/>
            <person name="Albert L."/>
            <person name="Andreopoulos W."/>
            <person name="Angelini C."/>
            <person name="Antonin V."/>
            <person name="Barry K.W."/>
            <person name="Bougher N.L."/>
            <person name="Buchanan P."/>
            <person name="Buyck B."/>
            <person name="Bense V."/>
            <person name="Catcheside P."/>
            <person name="Chovatia M."/>
            <person name="Cooper J."/>
            <person name="Damon W."/>
            <person name="Desjardin D."/>
            <person name="Finy P."/>
            <person name="Geml J."/>
            <person name="Haridas S."/>
            <person name="Hughes K."/>
            <person name="Justo A."/>
            <person name="Karasinski D."/>
            <person name="Kautmanova I."/>
            <person name="Kiss B."/>
            <person name="Kocsube S."/>
            <person name="Kotiranta H."/>
            <person name="LaButti K.M."/>
            <person name="Lechner B.E."/>
            <person name="Liimatainen K."/>
            <person name="Lipzen A."/>
            <person name="Lukacs Z."/>
            <person name="Mihaltcheva S."/>
            <person name="Morgado L.N."/>
            <person name="Niskanen T."/>
            <person name="Noordeloos M.E."/>
            <person name="Ohm R.A."/>
            <person name="Ortiz-Santana B."/>
            <person name="Ovrebo C."/>
            <person name="Racz N."/>
            <person name="Riley R."/>
            <person name="Savchenko A."/>
            <person name="Shiryaev A."/>
            <person name="Soop K."/>
            <person name="Spirin V."/>
            <person name="Szebenyi C."/>
            <person name="Tomsovsky M."/>
            <person name="Tulloss R.E."/>
            <person name="Uehling J."/>
            <person name="Grigoriev I.V."/>
            <person name="Vagvolgyi C."/>
            <person name="Papp T."/>
            <person name="Martin F.M."/>
            <person name="Miettinen O."/>
            <person name="Hibbett D.S."/>
            <person name="Nagy L.G."/>
        </authorList>
    </citation>
    <scope>NUCLEOTIDE SEQUENCE [LARGE SCALE GENOMIC DNA]</scope>
    <source>
        <strain evidence="1 2">CBS 166.37</strain>
    </source>
</reference>
<dbReference type="EMBL" id="ML213607">
    <property type="protein sequence ID" value="TFK37651.1"/>
    <property type="molecule type" value="Genomic_DNA"/>
</dbReference>